<dbReference type="PANTHER" id="PTHR31845:SF17">
    <property type="entry name" value="ZN(II)2CYS6 TRANSCRIPTION FACTOR (EUROFUNG)"/>
    <property type="match status" value="1"/>
</dbReference>
<dbReference type="CDD" id="cd12148">
    <property type="entry name" value="fungal_TF_MHR"/>
    <property type="match status" value="1"/>
</dbReference>
<sequence length="769" mass="85907">MESHSNRAKAFTACEGCRKLKMRCVWSSAENGACDRCQHNHRLCQMPPPRRLGRKPGALGRYYGLDKANRNIQKELAKFDQKMPQKPAVSQSHLLPRREDWNCPNDPRPPRSSDPTATKFPRITNNLPGGSSGCPGSTATFRIMIEDDSQYPSQDVCLQPQIHKPAALMADLSGAVKPFNDSPRTSSAKCDYVSPKNPELVNTDSSDAATLAHRLLRNPGYVALGLEKLSRQSLERGLGTLLVPEDHVSCKYPNYFSPAHPGLQLDIGVDVDPLELGLVSEKEADYLFVVYFDQIHPLVGILDPLLHTADFVRSRSALLLTWILAVAAQFDHNSGALAKRLRMHGERLSKLVYKRGYKSVEIIQGYYISFLARSPALNIAEEHSWIYTSYASALAAELGLDQKSPASSFLHRNIDLLGCENSTTVTMAQVDLSSEDPMFRQRLVRNRERTWLRIFLWERAQSAIIGRMNVFPETDLTLSIDNWGMHPLADPVDRFTVAFIHLRRILAAVQGELQLKIDQQTSDPHWVQKTIDHSLESWCRAWIYSIDSKTPCEKTNCIYLRLVYEHGRLWTLSFTLHAYSCSGLTPASSLAGLREDCFNTAIRCCEDAVYDLESTGESLYCMLAPTWAMLSYAVIMALTLFPVVHSTRQGLDVELLSLAAQVAMQMERAGTTPPHRFGIAALLGQHLRRILREKASNLQGGSMATSISGSHPPLPLPIPDQHLPVERQEEDEYTLGNMDPFYDISTSMVGADSELSEFLQGLISPGVVF</sequence>
<evidence type="ECO:0000256" key="7">
    <source>
        <dbReference type="ARBA" id="ARBA00023242"/>
    </source>
</evidence>
<dbReference type="InterPro" id="IPR001138">
    <property type="entry name" value="Zn2Cys6_DnaBD"/>
</dbReference>
<keyword evidence="6" id="KW-0804">Transcription</keyword>
<keyword evidence="4" id="KW-0805">Transcription regulation</keyword>
<name>A0ABR4L4W8_9EURO</name>
<dbReference type="Pfam" id="PF04082">
    <property type="entry name" value="Fungal_trans"/>
    <property type="match status" value="1"/>
</dbReference>
<keyword evidence="2" id="KW-0479">Metal-binding</keyword>
<evidence type="ECO:0000256" key="5">
    <source>
        <dbReference type="ARBA" id="ARBA00023125"/>
    </source>
</evidence>
<evidence type="ECO:0000313" key="11">
    <source>
        <dbReference type="Proteomes" id="UP001610446"/>
    </source>
</evidence>
<comment type="caution">
    <text evidence="10">The sequence shown here is derived from an EMBL/GenBank/DDBJ whole genome shotgun (WGS) entry which is preliminary data.</text>
</comment>
<evidence type="ECO:0000313" key="10">
    <source>
        <dbReference type="EMBL" id="KAL2858538.1"/>
    </source>
</evidence>
<dbReference type="InterPro" id="IPR036864">
    <property type="entry name" value="Zn2-C6_fun-type_DNA-bd_sf"/>
</dbReference>
<dbReference type="PANTHER" id="PTHR31845">
    <property type="entry name" value="FINGER DOMAIN PROTEIN, PUTATIVE-RELATED"/>
    <property type="match status" value="1"/>
</dbReference>
<evidence type="ECO:0000256" key="6">
    <source>
        <dbReference type="ARBA" id="ARBA00023163"/>
    </source>
</evidence>
<dbReference type="EMBL" id="JBFXLU010000001">
    <property type="protein sequence ID" value="KAL2858538.1"/>
    <property type="molecule type" value="Genomic_DNA"/>
</dbReference>
<evidence type="ECO:0000259" key="9">
    <source>
        <dbReference type="PROSITE" id="PS00463"/>
    </source>
</evidence>
<dbReference type="Proteomes" id="UP001610446">
    <property type="component" value="Unassembled WGS sequence"/>
</dbReference>
<reference evidence="10 11" key="1">
    <citation type="submission" date="2024-07" db="EMBL/GenBank/DDBJ databases">
        <title>Section-level genome sequencing and comparative genomics of Aspergillus sections Usti and Cavernicolus.</title>
        <authorList>
            <consortium name="Lawrence Berkeley National Laboratory"/>
            <person name="Nybo J.L."/>
            <person name="Vesth T.C."/>
            <person name="Theobald S."/>
            <person name="Frisvad J.C."/>
            <person name="Larsen T.O."/>
            <person name="Kjaerboelling I."/>
            <person name="Rothschild-Mancinelli K."/>
            <person name="Lyhne E.K."/>
            <person name="Kogle M.E."/>
            <person name="Barry K."/>
            <person name="Clum A."/>
            <person name="Na H."/>
            <person name="Ledsgaard L."/>
            <person name="Lin J."/>
            <person name="Lipzen A."/>
            <person name="Kuo A."/>
            <person name="Riley R."/>
            <person name="Mondo S."/>
            <person name="Labutti K."/>
            <person name="Haridas S."/>
            <person name="Pangalinan J."/>
            <person name="Salamov A.A."/>
            <person name="Simmons B.A."/>
            <person name="Magnuson J.K."/>
            <person name="Chen J."/>
            <person name="Drula E."/>
            <person name="Henrissat B."/>
            <person name="Wiebenga A."/>
            <person name="Lubbers R.J."/>
            <person name="Gomes A.C."/>
            <person name="Makela M.R."/>
            <person name="Stajich J."/>
            <person name="Grigoriev I.V."/>
            <person name="Mortensen U.H."/>
            <person name="De Vries R.P."/>
            <person name="Baker S.E."/>
            <person name="Andersen M.R."/>
        </authorList>
    </citation>
    <scope>NUCLEOTIDE SEQUENCE [LARGE SCALE GENOMIC DNA]</scope>
    <source>
        <strain evidence="10 11">CBS 123904</strain>
    </source>
</reference>
<gene>
    <name evidence="10" type="ORF">BJY01DRAFT_230718</name>
</gene>
<dbReference type="InterPro" id="IPR051089">
    <property type="entry name" value="prtT"/>
</dbReference>
<feature type="region of interest" description="Disordered" evidence="8">
    <location>
        <begin position="80"/>
        <end position="132"/>
    </location>
</feature>
<dbReference type="InterPro" id="IPR007219">
    <property type="entry name" value="XnlR_reg_dom"/>
</dbReference>
<keyword evidence="3" id="KW-0862">Zinc</keyword>
<feature type="region of interest" description="Disordered" evidence="8">
    <location>
        <begin position="701"/>
        <end position="721"/>
    </location>
</feature>
<dbReference type="CDD" id="cd00067">
    <property type="entry name" value="GAL4"/>
    <property type="match status" value="1"/>
</dbReference>
<dbReference type="Gene3D" id="4.10.240.10">
    <property type="entry name" value="Zn(2)-C6 fungal-type DNA-binding domain"/>
    <property type="match status" value="1"/>
</dbReference>
<evidence type="ECO:0000256" key="1">
    <source>
        <dbReference type="ARBA" id="ARBA00004123"/>
    </source>
</evidence>
<keyword evidence="5" id="KW-0238">DNA-binding</keyword>
<evidence type="ECO:0000256" key="8">
    <source>
        <dbReference type="SAM" id="MobiDB-lite"/>
    </source>
</evidence>
<evidence type="ECO:0000256" key="3">
    <source>
        <dbReference type="ARBA" id="ARBA00022833"/>
    </source>
</evidence>
<dbReference type="SUPFAM" id="SSF57701">
    <property type="entry name" value="Zn2/Cys6 DNA-binding domain"/>
    <property type="match status" value="1"/>
</dbReference>
<proteinExistence type="predicted"/>
<keyword evidence="7" id="KW-0539">Nucleus</keyword>
<evidence type="ECO:0000256" key="4">
    <source>
        <dbReference type="ARBA" id="ARBA00023015"/>
    </source>
</evidence>
<protein>
    <recommendedName>
        <fullName evidence="9">Zn(2)-C6 fungal-type domain-containing protein</fullName>
    </recommendedName>
</protein>
<dbReference type="PROSITE" id="PS00463">
    <property type="entry name" value="ZN2_CY6_FUNGAL_1"/>
    <property type="match status" value="1"/>
</dbReference>
<feature type="compositionally biased region" description="Polar residues" evidence="8">
    <location>
        <begin position="123"/>
        <end position="132"/>
    </location>
</feature>
<evidence type="ECO:0000256" key="2">
    <source>
        <dbReference type="ARBA" id="ARBA00022723"/>
    </source>
</evidence>
<comment type="subcellular location">
    <subcellularLocation>
        <location evidence="1">Nucleus</location>
    </subcellularLocation>
</comment>
<organism evidence="10 11">
    <name type="scientific">Aspergillus pseudoustus</name>
    <dbReference type="NCBI Taxonomy" id="1810923"/>
    <lineage>
        <taxon>Eukaryota</taxon>
        <taxon>Fungi</taxon>
        <taxon>Dikarya</taxon>
        <taxon>Ascomycota</taxon>
        <taxon>Pezizomycotina</taxon>
        <taxon>Eurotiomycetes</taxon>
        <taxon>Eurotiomycetidae</taxon>
        <taxon>Eurotiales</taxon>
        <taxon>Aspergillaceae</taxon>
        <taxon>Aspergillus</taxon>
        <taxon>Aspergillus subgen. Nidulantes</taxon>
    </lineage>
</organism>
<keyword evidence="11" id="KW-1185">Reference proteome</keyword>
<feature type="domain" description="Zn(2)-C6 fungal-type" evidence="9">
    <location>
        <begin position="13"/>
        <end position="44"/>
    </location>
</feature>
<accession>A0ABR4L4W8</accession>